<keyword evidence="2" id="KW-1133">Transmembrane helix</keyword>
<evidence type="ECO:0000313" key="4">
    <source>
        <dbReference type="Proteomes" id="UP000076842"/>
    </source>
</evidence>
<evidence type="ECO:0000313" key="3">
    <source>
        <dbReference type="EMBL" id="KZT57599.1"/>
    </source>
</evidence>
<feature type="region of interest" description="Disordered" evidence="1">
    <location>
        <begin position="230"/>
        <end position="352"/>
    </location>
</feature>
<keyword evidence="2" id="KW-0812">Transmembrane</keyword>
<dbReference type="STRING" id="1353952.A0A165G4W8"/>
<feature type="transmembrane region" description="Helical" evidence="2">
    <location>
        <begin position="79"/>
        <end position="99"/>
    </location>
</feature>
<keyword evidence="2" id="KW-0472">Membrane</keyword>
<dbReference type="OrthoDB" id="3364107at2759"/>
<feature type="transmembrane region" description="Helical" evidence="2">
    <location>
        <begin position="134"/>
        <end position="154"/>
    </location>
</feature>
<keyword evidence="4" id="KW-1185">Reference proteome</keyword>
<accession>A0A165G4W8</accession>
<gene>
    <name evidence="3" type="ORF">CALCODRAFT_517372</name>
</gene>
<sequence length="352" mass="37698">MTPLGIGRIILLSLISILAAGTAGLSGYLLALLNEALGGYDAAFGFLGFSLACGVITVITIAIVRIMDWTMVDSWMSRTAVELGWLGVLWVLWMGSAGYTTSLIAPLDLGSCSDYYGEDSVVCSQAEALQAVGWVEWLLLVTLFTWELVFAILAHQRGYPGIWMAHANRHVLGTKPVPGGGQARYVTVGTNDYGMEQMKAYDAPFPAQGQGQYGQQGAYGQPAWGQQYSTYGQPTLPYNSPQPMPPTQAQMPQSSYTSHSPQPPQQQQPQQPQGPQQQLPQGNSFLGQPRRNPLPSVPSGPTPHAAYGQMPPGMQGPPPGAAPAQNPYAQRQGGVDPYAPRGGQAYYGRAEV</sequence>
<feature type="transmembrane region" description="Helical" evidence="2">
    <location>
        <begin position="43"/>
        <end position="67"/>
    </location>
</feature>
<organism evidence="3 4">
    <name type="scientific">Calocera cornea HHB12733</name>
    <dbReference type="NCBI Taxonomy" id="1353952"/>
    <lineage>
        <taxon>Eukaryota</taxon>
        <taxon>Fungi</taxon>
        <taxon>Dikarya</taxon>
        <taxon>Basidiomycota</taxon>
        <taxon>Agaricomycotina</taxon>
        <taxon>Dacrymycetes</taxon>
        <taxon>Dacrymycetales</taxon>
        <taxon>Dacrymycetaceae</taxon>
        <taxon>Calocera</taxon>
    </lineage>
</organism>
<evidence type="ECO:0008006" key="5">
    <source>
        <dbReference type="Google" id="ProtNLM"/>
    </source>
</evidence>
<evidence type="ECO:0000256" key="2">
    <source>
        <dbReference type="SAM" id="Phobius"/>
    </source>
</evidence>
<feature type="compositionally biased region" description="Polar residues" evidence="1">
    <location>
        <begin position="230"/>
        <end position="239"/>
    </location>
</feature>
<name>A0A165G4W8_9BASI</name>
<protein>
    <recommendedName>
        <fullName evidence="5">MARVEL domain-containing protein</fullName>
    </recommendedName>
</protein>
<reference evidence="3 4" key="1">
    <citation type="journal article" date="2016" name="Mol. Biol. Evol.">
        <title>Comparative Genomics of Early-Diverging Mushroom-Forming Fungi Provides Insights into the Origins of Lignocellulose Decay Capabilities.</title>
        <authorList>
            <person name="Nagy L.G."/>
            <person name="Riley R."/>
            <person name="Tritt A."/>
            <person name="Adam C."/>
            <person name="Daum C."/>
            <person name="Floudas D."/>
            <person name="Sun H."/>
            <person name="Yadav J.S."/>
            <person name="Pangilinan J."/>
            <person name="Larsson K.H."/>
            <person name="Matsuura K."/>
            <person name="Barry K."/>
            <person name="Labutti K."/>
            <person name="Kuo R."/>
            <person name="Ohm R.A."/>
            <person name="Bhattacharya S.S."/>
            <person name="Shirouzu T."/>
            <person name="Yoshinaga Y."/>
            <person name="Martin F.M."/>
            <person name="Grigoriev I.V."/>
            <person name="Hibbett D.S."/>
        </authorList>
    </citation>
    <scope>NUCLEOTIDE SEQUENCE [LARGE SCALE GENOMIC DNA]</scope>
    <source>
        <strain evidence="3 4">HHB12733</strain>
    </source>
</reference>
<proteinExistence type="predicted"/>
<dbReference type="Proteomes" id="UP000076842">
    <property type="component" value="Unassembled WGS sequence"/>
</dbReference>
<feature type="compositionally biased region" description="Low complexity" evidence="1">
    <location>
        <begin position="267"/>
        <end position="281"/>
    </location>
</feature>
<dbReference type="AlphaFoldDB" id="A0A165G4W8"/>
<evidence type="ECO:0000256" key="1">
    <source>
        <dbReference type="SAM" id="MobiDB-lite"/>
    </source>
</evidence>
<dbReference type="EMBL" id="KV423961">
    <property type="protein sequence ID" value="KZT57599.1"/>
    <property type="molecule type" value="Genomic_DNA"/>
</dbReference>
<feature type="transmembrane region" description="Helical" evidence="2">
    <location>
        <begin position="9"/>
        <end position="31"/>
    </location>
</feature>
<dbReference type="InParanoid" id="A0A165G4W8"/>